<dbReference type="GO" id="GO:0008509">
    <property type="term" value="F:monoatomic anion transmembrane transporter activity"/>
    <property type="evidence" value="ECO:0007669"/>
    <property type="project" value="InterPro"/>
</dbReference>
<dbReference type="PANTHER" id="PTHR11453:SF47">
    <property type="entry name" value="ANION EXCHANGE PROTEIN"/>
    <property type="match status" value="1"/>
</dbReference>
<evidence type="ECO:0000256" key="7">
    <source>
        <dbReference type="ARBA" id="ARBA00023065"/>
    </source>
</evidence>
<feature type="domain" description="Bicarbonate transporter-like transmembrane" evidence="11">
    <location>
        <begin position="612"/>
        <end position="936"/>
    </location>
</feature>
<feature type="region of interest" description="Disordered" evidence="9">
    <location>
        <begin position="401"/>
        <end position="425"/>
    </location>
</feature>
<feature type="transmembrane region" description="Helical" evidence="10">
    <location>
        <begin position="834"/>
        <end position="858"/>
    </location>
</feature>
<keyword evidence="7" id="KW-0406">Ion transport</keyword>
<evidence type="ECO:0000256" key="8">
    <source>
        <dbReference type="ARBA" id="ARBA00023136"/>
    </source>
</evidence>
<evidence type="ECO:0000256" key="4">
    <source>
        <dbReference type="ARBA" id="ARBA00022475"/>
    </source>
</evidence>
<keyword evidence="5 10" id="KW-0812">Transmembrane</keyword>
<evidence type="ECO:0000256" key="3">
    <source>
        <dbReference type="ARBA" id="ARBA00022448"/>
    </source>
</evidence>
<keyword evidence="3" id="KW-0813">Transport</keyword>
<accession>G0MSH9</accession>
<feature type="transmembrane region" description="Helical" evidence="10">
    <location>
        <begin position="544"/>
        <end position="563"/>
    </location>
</feature>
<dbReference type="FunCoup" id="G0MSH9">
    <property type="interactions" value="18"/>
</dbReference>
<dbReference type="Gene3D" id="3.40.930.10">
    <property type="entry name" value="Mannitol-specific EII, Chain A"/>
    <property type="match status" value="1"/>
</dbReference>
<keyword evidence="4" id="KW-1003">Cell membrane</keyword>
<dbReference type="PRINTS" id="PR01231">
    <property type="entry name" value="HCO3TRNSPORT"/>
</dbReference>
<keyword evidence="14" id="KW-1185">Reference proteome</keyword>
<dbReference type="HOGENOM" id="CLU_297416_0_0_1"/>
<dbReference type="InParanoid" id="G0MSH9"/>
<feature type="transmembrane region" description="Helical" evidence="10">
    <location>
        <begin position="575"/>
        <end position="593"/>
    </location>
</feature>
<dbReference type="Pfam" id="PF07565">
    <property type="entry name" value="Band_3_cyto"/>
    <property type="match status" value="1"/>
</dbReference>
<dbReference type="GO" id="GO:0051453">
    <property type="term" value="P:regulation of intracellular pH"/>
    <property type="evidence" value="ECO:0007669"/>
    <property type="project" value="TreeGrafter"/>
</dbReference>
<dbReference type="Pfam" id="PF00955">
    <property type="entry name" value="HCO3_cotransp"/>
    <property type="match status" value="2"/>
</dbReference>
<comment type="similarity">
    <text evidence="2">Belongs to the anion exchanger (TC 2.A.31) family.</text>
</comment>
<dbReference type="InterPro" id="IPR003020">
    <property type="entry name" value="HCO3_transpt_euk"/>
</dbReference>
<organism evidence="14">
    <name type="scientific">Caenorhabditis brenneri</name>
    <name type="common">Nematode worm</name>
    <dbReference type="NCBI Taxonomy" id="135651"/>
    <lineage>
        <taxon>Eukaryota</taxon>
        <taxon>Metazoa</taxon>
        <taxon>Ecdysozoa</taxon>
        <taxon>Nematoda</taxon>
        <taxon>Chromadorea</taxon>
        <taxon>Rhabditida</taxon>
        <taxon>Rhabditina</taxon>
        <taxon>Rhabditomorpha</taxon>
        <taxon>Rhabditoidea</taxon>
        <taxon>Rhabditidae</taxon>
        <taxon>Peloderinae</taxon>
        <taxon>Caenorhabditis</taxon>
    </lineage>
</organism>
<dbReference type="EMBL" id="GL379810">
    <property type="protein sequence ID" value="EGT43200.1"/>
    <property type="molecule type" value="Genomic_DNA"/>
</dbReference>
<keyword evidence="6 10" id="KW-1133">Transmembrane helix</keyword>
<comment type="subcellular location">
    <subcellularLocation>
        <location evidence="1">Cell membrane</location>
        <topology evidence="1">Multi-pass membrane protein</topology>
    </subcellularLocation>
</comment>
<evidence type="ECO:0000256" key="10">
    <source>
        <dbReference type="SAM" id="Phobius"/>
    </source>
</evidence>
<evidence type="ECO:0000256" key="9">
    <source>
        <dbReference type="SAM" id="MobiDB-lite"/>
    </source>
</evidence>
<gene>
    <name evidence="13" type="primary">Cbn-abts-4</name>
    <name evidence="13" type="ORF">CAEBREN_22149</name>
</gene>
<name>G0MSH9_CAEBE</name>
<feature type="transmembrane region" description="Helical" evidence="10">
    <location>
        <begin position="502"/>
        <end position="524"/>
    </location>
</feature>
<dbReference type="InterPro" id="IPR013769">
    <property type="entry name" value="Band3_cytoplasmic_dom"/>
</dbReference>
<dbReference type="eggNOG" id="KOG1172">
    <property type="taxonomic scope" value="Eukaryota"/>
</dbReference>
<feature type="domain" description="Band 3 cytoplasmic" evidence="12">
    <location>
        <begin position="91"/>
        <end position="378"/>
    </location>
</feature>
<dbReference type="AlphaFoldDB" id="G0MSH9"/>
<dbReference type="GO" id="GO:0016323">
    <property type="term" value="C:basolateral plasma membrane"/>
    <property type="evidence" value="ECO:0007669"/>
    <property type="project" value="EnsemblMetazoa"/>
</dbReference>
<proteinExistence type="inferred from homology"/>
<feature type="transmembrane region" description="Helical" evidence="10">
    <location>
        <begin position="717"/>
        <end position="736"/>
    </location>
</feature>
<feature type="compositionally biased region" description="Basic and acidic residues" evidence="9">
    <location>
        <begin position="401"/>
        <end position="423"/>
    </location>
</feature>
<dbReference type="InterPro" id="IPR016152">
    <property type="entry name" value="PTrfase/Anion_transptr"/>
</dbReference>
<evidence type="ECO:0000256" key="2">
    <source>
        <dbReference type="ARBA" id="ARBA00010993"/>
    </source>
</evidence>
<sequence length="969" mass="109053">MSSGSPGSKAFCIGYEDETETSFIGSSSPSPSDPLASLFRNNEEQVPLILPRSRESTGGTSSEDDDVEAGNLVLPVLINTLYLIVDVVTVGADGFWKQVSRFGRYEVDTSGYDNHLGKAHVPSLPMKYFKNLLDLTRKSILLRKVTYDGLDNFKKFIEKEVKDLDFPHLGATINQMIDARVEYLQAEEKEQKKKKHASTPSFHATHVAPERNRMPRNLMSAPYNLTYIENEATNVTPARGIPKATSYFQRISNLMKGPAPAESHPLGPAYEKAQEVSMVVAGPVEGVEKVRLVAVRLNEAVSIELFPSIPKVREIFFIVGPPLVHDQSMYMNMGRALASIASNPTATRAFEKLKSQESLTEVVEQVISRGLFIPSGEIGNKHLVSPDLICKQLNDEALSMKKERSDKVQDKDVEKQNRTSSEKGDEEDWSLFAGVRSDLRVRMGEYKSDWIDGLTAKIIPVAFYMFCVSVVPTLTFGAIMGEGTGMLLGVQECLLSQAFSGIIWLTTSCQSAIIVSPTGPFLVFEKALYEFCSNRSLEFLEVRFYTGFIVFFSTVMCSAFNGARLAKYITLFTEDIFCGLISFIFFFESYYFLRDQYLLNPIRNFDYYAAQVANCTGSSSECLIGHPNSFLLQFCMFVGSIFLFNYLRHLSTTSLFKRTMRNLLFNFGGIVPVIFFSAFQYFLFREIPVSMVHIPSVIGENRGPYGYLVVPKHVPTLMTIGTSLFVSVPIFLLIFLETEIPEQMAKRKLVKGSGQHWDLIVVGFIFLVCSIMGLPWMCPAAVQSLAHIDALTEYNPCKPGEPKTIKCIREQRMSGFLLYTMIGLYAIFGSHVPIPIATIMGIFCYIGIRNLEGSYILVRLLMMMTARKHRERFGILNDIPSTTSHVYTFFQCFCLVALLVIKMDQIGGICFPLSIVLLSFTRYKLLPLVFEREFLATWNLKVLDKEFLSHNHQEEEEAEDFYANSRIPV</sequence>
<dbReference type="PANTHER" id="PTHR11453">
    <property type="entry name" value="ANION EXCHANGE PROTEIN"/>
    <property type="match status" value="1"/>
</dbReference>
<evidence type="ECO:0000256" key="6">
    <source>
        <dbReference type="ARBA" id="ARBA00022989"/>
    </source>
</evidence>
<keyword evidence="8 10" id="KW-0472">Membrane</keyword>
<dbReference type="SUPFAM" id="SSF55804">
    <property type="entry name" value="Phoshotransferase/anion transport protein"/>
    <property type="match status" value="1"/>
</dbReference>
<dbReference type="GO" id="GO:0015701">
    <property type="term" value="P:bicarbonate transport"/>
    <property type="evidence" value="ECO:0007669"/>
    <property type="project" value="TreeGrafter"/>
</dbReference>
<feature type="domain" description="Bicarbonate transporter-like transmembrane" evidence="11">
    <location>
        <begin position="431"/>
        <end position="609"/>
    </location>
</feature>
<evidence type="ECO:0000259" key="12">
    <source>
        <dbReference type="Pfam" id="PF07565"/>
    </source>
</evidence>
<dbReference type="Gene3D" id="1.10.287.570">
    <property type="entry name" value="Helical hairpin bin"/>
    <property type="match status" value="1"/>
</dbReference>
<dbReference type="OrthoDB" id="1735926at2759"/>
<dbReference type="Proteomes" id="UP000008068">
    <property type="component" value="Unassembled WGS sequence"/>
</dbReference>
<evidence type="ECO:0000259" key="11">
    <source>
        <dbReference type="Pfam" id="PF00955"/>
    </source>
</evidence>
<evidence type="ECO:0000313" key="14">
    <source>
        <dbReference type="Proteomes" id="UP000008068"/>
    </source>
</evidence>
<feature type="transmembrane region" description="Helical" evidence="10">
    <location>
        <begin position="663"/>
        <end position="683"/>
    </location>
</feature>
<dbReference type="InterPro" id="IPR011531">
    <property type="entry name" value="HCO3_transpt-like_TM_dom"/>
</dbReference>
<dbReference type="GO" id="GO:0005452">
    <property type="term" value="F:solute:inorganic anion antiporter activity"/>
    <property type="evidence" value="ECO:0007669"/>
    <property type="project" value="InterPro"/>
</dbReference>
<feature type="transmembrane region" description="Helical" evidence="10">
    <location>
        <begin position="461"/>
        <end position="481"/>
    </location>
</feature>
<feature type="transmembrane region" description="Helical" evidence="10">
    <location>
        <begin position="630"/>
        <end position="647"/>
    </location>
</feature>
<evidence type="ECO:0000256" key="5">
    <source>
        <dbReference type="ARBA" id="ARBA00022692"/>
    </source>
</evidence>
<feature type="transmembrane region" description="Helical" evidence="10">
    <location>
        <begin position="757"/>
        <end position="777"/>
    </location>
</feature>
<evidence type="ECO:0000313" key="13">
    <source>
        <dbReference type="EMBL" id="EGT43200.1"/>
    </source>
</evidence>
<evidence type="ECO:0000256" key="1">
    <source>
        <dbReference type="ARBA" id="ARBA00004651"/>
    </source>
</evidence>
<dbReference type="STRING" id="135651.G0MSH9"/>
<protein>
    <submittedName>
        <fullName evidence="13">CBN-ABTS-4 protein</fullName>
    </submittedName>
</protein>
<dbReference type="OMA" id="MCPAAVQ"/>
<reference evidence="14" key="1">
    <citation type="submission" date="2011-07" db="EMBL/GenBank/DDBJ databases">
        <authorList>
            <consortium name="Caenorhabditis brenneri Sequencing and Analysis Consortium"/>
            <person name="Wilson R.K."/>
        </authorList>
    </citation>
    <scope>NUCLEOTIDE SEQUENCE [LARGE SCALE GENOMIC DNA]</scope>
    <source>
        <strain evidence="14">PB2801</strain>
    </source>
</reference>